<sequence>MVYSNCLRCGCYCTFVEDDVLVALTREEEADVVIGARCRADRWNVLKNIEKNAELEDSASESFGEWLSSKWPVGFVLKQCEDYGEEVRLNCGISWKTYED</sequence>
<reference evidence="1 2" key="1">
    <citation type="submission" date="2023-01" db="EMBL/GenBank/DDBJ databases">
        <authorList>
            <person name="Kreplak J."/>
        </authorList>
    </citation>
    <scope>NUCLEOTIDE SEQUENCE [LARGE SCALE GENOMIC DNA]</scope>
</reference>
<accession>A0AAV1AHY7</accession>
<protein>
    <submittedName>
        <fullName evidence="1">Uncharacterized protein</fullName>
    </submittedName>
</protein>
<evidence type="ECO:0000313" key="1">
    <source>
        <dbReference type="EMBL" id="CAI8610075.1"/>
    </source>
</evidence>
<dbReference type="EMBL" id="OX451739">
    <property type="protein sequence ID" value="CAI8610075.1"/>
    <property type="molecule type" value="Genomic_DNA"/>
</dbReference>
<name>A0AAV1AHY7_VICFA</name>
<dbReference type="AlphaFoldDB" id="A0AAV1AHY7"/>
<gene>
    <name evidence="1" type="ORF">VFH_IV164520</name>
</gene>
<evidence type="ECO:0000313" key="2">
    <source>
        <dbReference type="Proteomes" id="UP001157006"/>
    </source>
</evidence>
<keyword evidence="2" id="KW-1185">Reference proteome</keyword>
<dbReference type="Proteomes" id="UP001157006">
    <property type="component" value="Chromosome 4"/>
</dbReference>
<organism evidence="1 2">
    <name type="scientific">Vicia faba</name>
    <name type="common">Broad bean</name>
    <name type="synonym">Faba vulgaris</name>
    <dbReference type="NCBI Taxonomy" id="3906"/>
    <lineage>
        <taxon>Eukaryota</taxon>
        <taxon>Viridiplantae</taxon>
        <taxon>Streptophyta</taxon>
        <taxon>Embryophyta</taxon>
        <taxon>Tracheophyta</taxon>
        <taxon>Spermatophyta</taxon>
        <taxon>Magnoliopsida</taxon>
        <taxon>eudicotyledons</taxon>
        <taxon>Gunneridae</taxon>
        <taxon>Pentapetalae</taxon>
        <taxon>rosids</taxon>
        <taxon>fabids</taxon>
        <taxon>Fabales</taxon>
        <taxon>Fabaceae</taxon>
        <taxon>Papilionoideae</taxon>
        <taxon>50 kb inversion clade</taxon>
        <taxon>NPAAA clade</taxon>
        <taxon>Hologalegina</taxon>
        <taxon>IRL clade</taxon>
        <taxon>Fabeae</taxon>
        <taxon>Vicia</taxon>
    </lineage>
</organism>
<proteinExistence type="predicted"/>